<dbReference type="Proteomes" id="UP000824782">
    <property type="component" value="Unassembled WGS sequence"/>
</dbReference>
<keyword evidence="3" id="KW-1185">Reference proteome</keyword>
<gene>
    <name evidence="2" type="ORF">GDO81_021462</name>
</gene>
<evidence type="ECO:0000256" key="1">
    <source>
        <dbReference type="SAM" id="SignalP"/>
    </source>
</evidence>
<evidence type="ECO:0000313" key="2">
    <source>
        <dbReference type="EMBL" id="KAG8545051.1"/>
    </source>
</evidence>
<evidence type="ECO:0000313" key="3">
    <source>
        <dbReference type="Proteomes" id="UP000824782"/>
    </source>
</evidence>
<keyword evidence="1" id="KW-0732">Signal</keyword>
<proteinExistence type="predicted"/>
<reference evidence="2" key="1">
    <citation type="thesis" date="2020" institute="ProQuest LLC" country="789 East Eisenhower Parkway, Ann Arbor, MI, USA">
        <title>Comparative Genomics and Chromosome Evolution.</title>
        <authorList>
            <person name="Mudd A.B."/>
        </authorList>
    </citation>
    <scope>NUCLEOTIDE SEQUENCE</scope>
    <source>
        <strain evidence="2">237g6f4</strain>
        <tissue evidence="2">Blood</tissue>
    </source>
</reference>
<protein>
    <submittedName>
        <fullName evidence="2">Uncharacterized protein</fullName>
    </submittedName>
</protein>
<dbReference type="AlphaFoldDB" id="A0AAV6Z7V1"/>
<name>A0AAV6Z7V1_ENGPU</name>
<sequence>MQWPGVGPRVMLTPLLCLLLPDTHTSLCVTVTAAPWRREPRSPLMYSRVRAALTRCAASSARWESATFLHTQHLGPGLTPNKLDKCPSNGLAEGHLERGQHLVMWD</sequence>
<accession>A0AAV6Z7V1</accession>
<comment type="caution">
    <text evidence="2">The sequence shown here is derived from an EMBL/GenBank/DDBJ whole genome shotgun (WGS) entry which is preliminary data.</text>
</comment>
<dbReference type="EMBL" id="WNYA01001828">
    <property type="protein sequence ID" value="KAG8545051.1"/>
    <property type="molecule type" value="Genomic_DNA"/>
</dbReference>
<feature type="signal peptide" evidence="1">
    <location>
        <begin position="1"/>
        <end position="28"/>
    </location>
</feature>
<organism evidence="2 3">
    <name type="scientific">Engystomops pustulosus</name>
    <name type="common">Tungara frog</name>
    <name type="synonym">Physalaemus pustulosus</name>
    <dbReference type="NCBI Taxonomy" id="76066"/>
    <lineage>
        <taxon>Eukaryota</taxon>
        <taxon>Metazoa</taxon>
        <taxon>Chordata</taxon>
        <taxon>Craniata</taxon>
        <taxon>Vertebrata</taxon>
        <taxon>Euteleostomi</taxon>
        <taxon>Amphibia</taxon>
        <taxon>Batrachia</taxon>
        <taxon>Anura</taxon>
        <taxon>Neobatrachia</taxon>
        <taxon>Hyloidea</taxon>
        <taxon>Leptodactylidae</taxon>
        <taxon>Leiuperinae</taxon>
        <taxon>Engystomops</taxon>
    </lineage>
</organism>
<feature type="chain" id="PRO_5043820878" evidence="1">
    <location>
        <begin position="29"/>
        <end position="106"/>
    </location>
</feature>